<proteinExistence type="inferred from homology"/>
<dbReference type="SMART" id="SM01091">
    <property type="entry name" value="CorC_HlyC"/>
    <property type="match status" value="1"/>
</dbReference>
<dbReference type="AlphaFoldDB" id="A0A6J6HM26"/>
<dbReference type="Pfam" id="PF00571">
    <property type="entry name" value="CBS"/>
    <property type="match status" value="2"/>
</dbReference>
<sequence>MPLVTFWGAGFIALAVILLSILAAAMKRELNEFSRQESLGFLRLSLVGAFAILLTQSIVPFGYSWWLSLLIALSSTAFLLLGSQLLAKAVAHKKFGRSLAKALKPLVRSIDITFAPIASKSEEALEEFEQEFMESVEDFGETVVREIMVPRIDMVTVDGEAKIASTLKEFMSSGFSRLPVRGKNIDDLIGVLYLKDVARVFTENPAELEKRSAQQLARKAMFVPDSKPVEEVLKEMQLNATHVAIAVDEYGGVAGLVTMEDVIEELVGEINDEYDREGADIEDLGDNRFRVTAKSSLFELGEHIGLELEDEDIDSVGGLVTKLLGRLPRGGDQVHNSGLTFITERFEGRDHRLLTVLVSVDPEVLALREEE</sequence>
<evidence type="ECO:0000256" key="5">
    <source>
        <dbReference type="ARBA" id="ARBA00023122"/>
    </source>
</evidence>
<accession>A0A6J6HM26</accession>
<name>A0A6J6HM26_9ZZZZ</name>
<dbReference type="SMART" id="SM00116">
    <property type="entry name" value="CBS"/>
    <property type="match status" value="2"/>
</dbReference>
<comment type="similarity">
    <text evidence="2">Belongs to the UPF0053 family.</text>
</comment>
<dbReference type="CDD" id="cd04590">
    <property type="entry name" value="CBS_pair_CorC_HlyC_assoc"/>
    <property type="match status" value="1"/>
</dbReference>
<dbReference type="GO" id="GO:0050660">
    <property type="term" value="F:flavin adenine dinucleotide binding"/>
    <property type="evidence" value="ECO:0007669"/>
    <property type="project" value="InterPro"/>
</dbReference>
<evidence type="ECO:0000313" key="9">
    <source>
        <dbReference type="EMBL" id="CAB4614210.1"/>
    </source>
</evidence>
<feature type="domain" description="CBS" evidence="7">
    <location>
        <begin position="148"/>
        <end position="208"/>
    </location>
</feature>
<dbReference type="InterPro" id="IPR036318">
    <property type="entry name" value="FAD-bd_PCMH-like_sf"/>
</dbReference>
<dbReference type="EMBL" id="CAEZUR010000093">
    <property type="protein sequence ID" value="CAB4614210.1"/>
    <property type="molecule type" value="Genomic_DNA"/>
</dbReference>
<dbReference type="InterPro" id="IPR016169">
    <property type="entry name" value="FAD-bd_PCMH_sub2"/>
</dbReference>
<evidence type="ECO:0000256" key="1">
    <source>
        <dbReference type="ARBA" id="ARBA00004651"/>
    </source>
</evidence>
<protein>
    <submittedName>
        <fullName evidence="9">Unannotated protein</fullName>
    </submittedName>
</protein>
<dbReference type="Pfam" id="PF03471">
    <property type="entry name" value="CorC_HlyC"/>
    <property type="match status" value="1"/>
</dbReference>
<dbReference type="Gene3D" id="3.30.465.10">
    <property type="match status" value="1"/>
</dbReference>
<evidence type="ECO:0000259" key="7">
    <source>
        <dbReference type="PROSITE" id="PS51371"/>
    </source>
</evidence>
<keyword evidence="4" id="KW-0677">Repeat</keyword>
<feature type="transmembrane region" description="Helical" evidence="6">
    <location>
        <begin position="65"/>
        <end position="87"/>
    </location>
</feature>
<gene>
    <name evidence="8" type="ORF">UFOPK1433_00546</name>
    <name evidence="9" type="ORF">UFOPK1843_01021</name>
</gene>
<keyword evidence="5" id="KW-0129">CBS domain</keyword>
<feature type="transmembrane region" description="Helical" evidence="6">
    <location>
        <begin position="6"/>
        <end position="26"/>
    </location>
</feature>
<dbReference type="GO" id="GO:0005886">
    <property type="term" value="C:plasma membrane"/>
    <property type="evidence" value="ECO:0007669"/>
    <property type="project" value="UniProtKB-SubCell"/>
</dbReference>
<comment type="subcellular location">
    <subcellularLocation>
        <location evidence="1">Cell membrane</location>
        <topology evidence="1">Multi-pass membrane protein</topology>
    </subcellularLocation>
</comment>
<evidence type="ECO:0000256" key="2">
    <source>
        <dbReference type="ARBA" id="ARBA00006337"/>
    </source>
</evidence>
<feature type="transmembrane region" description="Helical" evidence="6">
    <location>
        <begin position="38"/>
        <end position="59"/>
    </location>
</feature>
<feature type="domain" description="CBS" evidence="7">
    <location>
        <begin position="216"/>
        <end position="273"/>
    </location>
</feature>
<dbReference type="SUPFAM" id="SSF54631">
    <property type="entry name" value="CBS-domain pair"/>
    <property type="match status" value="1"/>
</dbReference>
<dbReference type="FunFam" id="3.10.580.10:FF:000002">
    <property type="entry name" value="Magnesium/cobalt efflux protein CorC"/>
    <property type="match status" value="1"/>
</dbReference>
<dbReference type="InterPro" id="IPR000644">
    <property type="entry name" value="CBS_dom"/>
</dbReference>
<evidence type="ECO:0000256" key="4">
    <source>
        <dbReference type="ARBA" id="ARBA00022737"/>
    </source>
</evidence>
<dbReference type="EMBL" id="CAEZSN010000049">
    <property type="protein sequence ID" value="CAB4541825.1"/>
    <property type="molecule type" value="Genomic_DNA"/>
</dbReference>
<keyword evidence="6" id="KW-0812">Transmembrane</keyword>
<dbReference type="PROSITE" id="PS51371">
    <property type="entry name" value="CBS"/>
    <property type="match status" value="2"/>
</dbReference>
<dbReference type="SUPFAM" id="SSF56176">
    <property type="entry name" value="FAD-binding/transporter-associated domain-like"/>
    <property type="match status" value="1"/>
</dbReference>
<dbReference type="PANTHER" id="PTHR22777">
    <property type="entry name" value="HEMOLYSIN-RELATED"/>
    <property type="match status" value="1"/>
</dbReference>
<keyword evidence="3" id="KW-1003">Cell membrane</keyword>
<evidence type="ECO:0000256" key="3">
    <source>
        <dbReference type="ARBA" id="ARBA00022475"/>
    </source>
</evidence>
<reference evidence="9" key="1">
    <citation type="submission" date="2020-05" db="EMBL/GenBank/DDBJ databases">
        <authorList>
            <person name="Chiriac C."/>
            <person name="Salcher M."/>
            <person name="Ghai R."/>
            <person name="Kavagutti S V."/>
        </authorList>
    </citation>
    <scope>NUCLEOTIDE SEQUENCE</scope>
</reference>
<dbReference type="Gene3D" id="3.10.580.10">
    <property type="entry name" value="CBS-domain"/>
    <property type="match status" value="1"/>
</dbReference>
<evidence type="ECO:0000313" key="8">
    <source>
        <dbReference type="EMBL" id="CAB4541825.1"/>
    </source>
</evidence>
<evidence type="ECO:0000256" key="6">
    <source>
        <dbReference type="SAM" id="Phobius"/>
    </source>
</evidence>
<dbReference type="PANTHER" id="PTHR22777:SF32">
    <property type="entry name" value="UPF0053 INNER MEMBRANE PROTEIN YFJD"/>
    <property type="match status" value="1"/>
</dbReference>
<keyword evidence="6" id="KW-1133">Transmembrane helix</keyword>
<keyword evidence="6" id="KW-0472">Membrane</keyword>
<dbReference type="InterPro" id="IPR005170">
    <property type="entry name" value="Transptr-assoc_dom"/>
</dbReference>
<dbReference type="InterPro" id="IPR044751">
    <property type="entry name" value="Ion_transp-like_CBS"/>
</dbReference>
<dbReference type="InterPro" id="IPR046342">
    <property type="entry name" value="CBS_dom_sf"/>
</dbReference>
<organism evidence="9">
    <name type="scientific">freshwater metagenome</name>
    <dbReference type="NCBI Taxonomy" id="449393"/>
    <lineage>
        <taxon>unclassified sequences</taxon>
        <taxon>metagenomes</taxon>
        <taxon>ecological metagenomes</taxon>
    </lineage>
</organism>